<evidence type="ECO:0000313" key="3">
    <source>
        <dbReference type="Proteomes" id="UP001230220"/>
    </source>
</evidence>
<name>A0ABU0E5R2_9FIRM</name>
<organism evidence="2 3">
    <name type="scientific">Breznakia pachnodae</name>
    <dbReference type="NCBI Taxonomy" id="265178"/>
    <lineage>
        <taxon>Bacteria</taxon>
        <taxon>Bacillati</taxon>
        <taxon>Bacillota</taxon>
        <taxon>Erysipelotrichia</taxon>
        <taxon>Erysipelotrichales</taxon>
        <taxon>Erysipelotrichaceae</taxon>
        <taxon>Breznakia</taxon>
    </lineage>
</organism>
<dbReference type="Gene3D" id="3.40.630.30">
    <property type="match status" value="1"/>
</dbReference>
<dbReference type="SUPFAM" id="SSF55729">
    <property type="entry name" value="Acyl-CoA N-acyltransferases (Nat)"/>
    <property type="match status" value="1"/>
</dbReference>
<evidence type="ECO:0000259" key="1">
    <source>
        <dbReference type="PROSITE" id="PS51186"/>
    </source>
</evidence>
<gene>
    <name evidence="2" type="ORF">J2S15_002983</name>
</gene>
<sequence length="162" mass="18950">MIVKQAQDKDISCIETLYKLKVQELAEKGLKQWEDEEITWDTMSQDYDISDFYIVYKDDEAIGCFSVVDYDPTYWLNDKPKEALYIHKVMVLNKARGSGASDFILDAFKDIGRKRGMSCVKLDVREHKEKLRSYYERNGFKLVEIVDLGKGYLTALYKFDLV</sequence>
<dbReference type="PROSITE" id="PS51186">
    <property type="entry name" value="GNAT"/>
    <property type="match status" value="1"/>
</dbReference>
<dbReference type="Pfam" id="PF00583">
    <property type="entry name" value="Acetyltransf_1"/>
    <property type="match status" value="1"/>
</dbReference>
<dbReference type="InterPro" id="IPR000182">
    <property type="entry name" value="GNAT_dom"/>
</dbReference>
<dbReference type="CDD" id="cd04301">
    <property type="entry name" value="NAT_SF"/>
    <property type="match status" value="1"/>
</dbReference>
<reference evidence="2 3" key="1">
    <citation type="submission" date="2023-07" db="EMBL/GenBank/DDBJ databases">
        <title>Genomic Encyclopedia of Type Strains, Phase IV (KMG-IV): sequencing the most valuable type-strain genomes for metagenomic binning, comparative biology and taxonomic classification.</title>
        <authorList>
            <person name="Goeker M."/>
        </authorList>
    </citation>
    <scope>NUCLEOTIDE SEQUENCE [LARGE SCALE GENOMIC DNA]</scope>
    <source>
        <strain evidence="2 3">DSM 16784</strain>
    </source>
</reference>
<proteinExistence type="predicted"/>
<comment type="caution">
    <text evidence="2">The sequence shown here is derived from an EMBL/GenBank/DDBJ whole genome shotgun (WGS) entry which is preliminary data.</text>
</comment>
<protein>
    <submittedName>
        <fullName evidence="2">RimJ/RimL family protein N-acetyltransferase</fullName>
    </submittedName>
</protein>
<dbReference type="Proteomes" id="UP001230220">
    <property type="component" value="Unassembled WGS sequence"/>
</dbReference>
<feature type="domain" description="N-acetyltransferase" evidence="1">
    <location>
        <begin position="1"/>
        <end position="162"/>
    </location>
</feature>
<dbReference type="InterPro" id="IPR016181">
    <property type="entry name" value="Acyl_CoA_acyltransferase"/>
</dbReference>
<keyword evidence="3" id="KW-1185">Reference proteome</keyword>
<evidence type="ECO:0000313" key="2">
    <source>
        <dbReference type="EMBL" id="MDQ0362229.1"/>
    </source>
</evidence>
<accession>A0ABU0E5R2</accession>
<dbReference type="RefSeq" id="WP_307409650.1">
    <property type="nucleotide sequence ID" value="NZ_JAUSUR010000006.1"/>
</dbReference>
<dbReference type="EMBL" id="JAUSUR010000006">
    <property type="protein sequence ID" value="MDQ0362229.1"/>
    <property type="molecule type" value="Genomic_DNA"/>
</dbReference>